<dbReference type="InterPro" id="IPR007555">
    <property type="entry name" value="DUF499"/>
</dbReference>
<comment type="caution">
    <text evidence="2">The sequence shown here is derived from an EMBL/GenBank/DDBJ whole genome shotgun (WGS) entry which is preliminary data.</text>
</comment>
<gene>
    <name evidence="2" type="ORF">EDC35_10366</name>
</gene>
<name>A0A4R3MZ45_9GAMM</name>
<keyword evidence="3" id="KW-1185">Reference proteome</keyword>
<dbReference type="AlphaFoldDB" id="A0A4R3MZ45"/>
<organism evidence="2 3">
    <name type="scientific">Thiobaca trueperi</name>
    <dbReference type="NCBI Taxonomy" id="127458"/>
    <lineage>
        <taxon>Bacteria</taxon>
        <taxon>Pseudomonadati</taxon>
        <taxon>Pseudomonadota</taxon>
        <taxon>Gammaproteobacteria</taxon>
        <taxon>Chromatiales</taxon>
        <taxon>Chromatiaceae</taxon>
        <taxon>Thiobaca</taxon>
    </lineage>
</organism>
<reference evidence="2 3" key="1">
    <citation type="submission" date="2019-03" db="EMBL/GenBank/DDBJ databases">
        <title>Genomic Encyclopedia of Type Strains, Phase IV (KMG-IV): sequencing the most valuable type-strain genomes for metagenomic binning, comparative biology and taxonomic classification.</title>
        <authorList>
            <person name="Goeker M."/>
        </authorList>
    </citation>
    <scope>NUCLEOTIDE SEQUENCE [LARGE SCALE GENOMIC DNA]</scope>
    <source>
        <strain evidence="2 3">DSM 13587</strain>
    </source>
</reference>
<feature type="domain" description="DUF7744" evidence="1">
    <location>
        <begin position="984"/>
        <end position="1085"/>
    </location>
</feature>
<dbReference type="Pfam" id="PF04465">
    <property type="entry name" value="DUF499"/>
    <property type="match status" value="1"/>
</dbReference>
<dbReference type="Pfam" id="PF24897">
    <property type="entry name" value="DUF7744"/>
    <property type="match status" value="1"/>
</dbReference>
<evidence type="ECO:0000313" key="2">
    <source>
        <dbReference type="EMBL" id="TCT21968.1"/>
    </source>
</evidence>
<dbReference type="Proteomes" id="UP000295717">
    <property type="component" value="Unassembled WGS sequence"/>
</dbReference>
<protein>
    <submittedName>
        <fullName evidence="2">Uncharacterized protein DUF499</fullName>
    </submittedName>
</protein>
<dbReference type="OrthoDB" id="9757917at2"/>
<dbReference type="EMBL" id="SMAO01000003">
    <property type="protein sequence ID" value="TCT21968.1"/>
    <property type="molecule type" value="Genomic_DNA"/>
</dbReference>
<dbReference type="InterPro" id="IPR056646">
    <property type="entry name" value="DUF7744"/>
</dbReference>
<evidence type="ECO:0000259" key="1">
    <source>
        <dbReference type="Pfam" id="PF24897"/>
    </source>
</evidence>
<evidence type="ECO:0000313" key="3">
    <source>
        <dbReference type="Proteomes" id="UP000295717"/>
    </source>
</evidence>
<sequence>MKSILETCIPRPDLLTGAFNPEIFTASLSQVMTHYRGGAGQVSSLYTDAERFFSEATFPTDGLRMLLSEVLARLGGDNGVPAIYRLETAFGGGKTHALIALIHLGFFGAYIAEVARDCLDTQMVDPETLHEPGTVQVVGIAGDEIPVHPPQGETLTPYTLWGEIALQIGGEALYRQVETDANSRAAPGKAFLDRVFADRKVLLLLDELAQYAARLAAAHAQGADQLAAFLMALAGYARTHSNMVVVVTLASQTDAFATQTETLAGLLSAIRGEAVTQEEAAAMAQTAQAGVLSVVSRDATGVVPVQANEISRVLTRRLFLSVDRTAGAETVDAYWNLYRKTADLLPDRASREDYRATMRDLYPFHPTFVEFLNQKMATLANFQGTRGVLRVLALAVRSLWEKGQAVPMIQTCHLNLRDARIVNELIGRTGGGELLPILNTDIGGVDTGTLTGGTSRAGLADRRHPHPEGHPFHEYAWKTVFLHSLVGRHEGLGTPLFGINLRDALLEISFPGLAPSQVEAALKTIEDSDRGAFYLRYSKAFGRYYASLDASINRALAAIRSRLDKTQVADFLDVAARKIVRPDTTFQVAQDVTLPEHIKDRTGRPTLGLVALGADQIDVDAFVTTVGTNRPRIEQNLVMLLVPRTVRVQGEIWSDERVISNREARRRLENLARDVIARNLLLAAPDHHGIRPKQLDEEEFERKTRERDLALQTVITQHYDGLWYPSASGQIVRKAIHTAGGESGAAVIAEIHRVLYEDGELITAERARTQECINLLGRLFFSLGQTPTCEQLRAGFAIDRRWPMLEARTVFDQIIREGVARGAWCLFQFADEHHTRPDVIDSRDTEALPPELDLRTPGWAIVTPSGARQRGWLGGPTNPDPALVESWVAEAIQRQPAAYVAQIIDQVVDAHGEIAESDILIAIEQVIHDEQALAYSGSPEQDEAPDDLMHGATAILYAVGKTDVILSPAEASRRGWIQSAPRHLELQGREAAARLLPLLGRLGGFYERGASSTLDVLDLTDLRLPGGGRLRLLLQDCPPADMKRLGELLEVLSGLVTPASQPLAQAHLRITGPRDECPLVKALEQD</sequence>
<dbReference type="RefSeq" id="WP_132976384.1">
    <property type="nucleotide sequence ID" value="NZ_SMAO01000003.1"/>
</dbReference>
<proteinExistence type="predicted"/>
<accession>A0A4R3MZ45</accession>